<accession>A0A7K0BT53</accession>
<evidence type="ECO:0000259" key="3">
    <source>
        <dbReference type="Pfam" id="PF17853"/>
    </source>
</evidence>
<evidence type="ECO:0000259" key="4">
    <source>
        <dbReference type="Pfam" id="PF25906"/>
    </source>
</evidence>
<feature type="domain" description="CdaR GGDEF-like" evidence="3">
    <location>
        <begin position="177"/>
        <end position="277"/>
    </location>
</feature>
<dbReference type="PANTHER" id="PTHR33744:SF1">
    <property type="entry name" value="DNA-BINDING TRANSCRIPTIONAL ACTIVATOR ADER"/>
    <property type="match status" value="1"/>
</dbReference>
<protein>
    <recommendedName>
        <fullName evidence="7">PucR family transcriptional regulator</fullName>
    </recommendedName>
</protein>
<reference evidence="5 6" key="1">
    <citation type="submission" date="2019-10" db="EMBL/GenBank/DDBJ databases">
        <title>Actinomadura rubteroloni sp. nov. and Actinomadura macrotermitis sp. nov., isolated from the gut of fungus growing-termite Macrotermes natalensis.</title>
        <authorList>
            <person name="Benndorf R."/>
            <person name="Martin K."/>
            <person name="Kuefner M."/>
            <person name="De Beer W."/>
            <person name="Kaster A.-K."/>
            <person name="Vollmers J."/>
            <person name="Poulsen M."/>
            <person name="Beemelmanns C."/>
        </authorList>
    </citation>
    <scope>NUCLEOTIDE SEQUENCE [LARGE SCALE GENOMIC DNA]</scope>
    <source>
        <strain evidence="5 6">RB68</strain>
    </source>
</reference>
<dbReference type="EMBL" id="WEGH01000002">
    <property type="protein sequence ID" value="MQY04360.1"/>
    <property type="molecule type" value="Genomic_DNA"/>
</dbReference>
<dbReference type="InterPro" id="IPR058663">
    <property type="entry name" value="PucR-like_N"/>
</dbReference>
<dbReference type="InterPro" id="IPR051448">
    <property type="entry name" value="CdaR-like_regulators"/>
</dbReference>
<proteinExistence type="inferred from homology"/>
<dbReference type="RefSeq" id="WP_153532616.1">
    <property type="nucleotide sequence ID" value="NZ_WEGH01000002.1"/>
</dbReference>
<evidence type="ECO:0000256" key="1">
    <source>
        <dbReference type="ARBA" id="ARBA00006754"/>
    </source>
</evidence>
<comment type="caution">
    <text evidence="5">The sequence shown here is derived from an EMBL/GenBank/DDBJ whole genome shotgun (WGS) entry which is preliminary data.</text>
</comment>
<gene>
    <name evidence="5" type="ORF">ACRB68_24130</name>
</gene>
<dbReference type="Gene3D" id="1.10.10.2840">
    <property type="entry name" value="PucR C-terminal helix-turn-helix domain"/>
    <property type="match status" value="1"/>
</dbReference>
<dbReference type="PANTHER" id="PTHR33744">
    <property type="entry name" value="CARBOHYDRATE DIACID REGULATOR"/>
    <property type="match status" value="1"/>
</dbReference>
<dbReference type="Pfam" id="PF13556">
    <property type="entry name" value="HTH_30"/>
    <property type="match status" value="1"/>
</dbReference>
<dbReference type="InterPro" id="IPR042070">
    <property type="entry name" value="PucR_C-HTH_sf"/>
</dbReference>
<sequence length="395" mass="42622">MPAAWTIHIDLPPAEIAARTPALRRHLPGVAAEAVAEIRRSVPAYLDDAAPLTHIVESTLGHFVDMLERPETGSQEILDRFWRIGAEEARAGRGPEQLQTAVRLGAGVAVRRLTERLENDGLHTPAHVIAQVAQAVFGYLDRIAAAVTAGHAEASEGAGGGRPARRRRLVDLIIGGGAAEGELEETARRADWPLPAEVSVVALRPRTGDAAHRPALPPEVLTGLHLDEPVLIVPDPGGPGRRAMLEHGLHGWAAAIGPPVPVAEAARSLPWARGALALAGQGVLDDRRPIDVSAHLPTLIIMNDRGLVDCVAARLLAPLLELRPSQRRRMAETLLALIECSFNATEVARRLHLHAQTVRYRLRHLESLFGDDLYDPAQRLALHMSLHARLARPGE</sequence>
<dbReference type="Pfam" id="PF17853">
    <property type="entry name" value="GGDEF_2"/>
    <property type="match status" value="1"/>
</dbReference>
<feature type="domain" description="PucR C-terminal helix-turn-helix" evidence="2">
    <location>
        <begin position="331"/>
        <end position="388"/>
    </location>
</feature>
<evidence type="ECO:0000313" key="6">
    <source>
        <dbReference type="Proteomes" id="UP000487268"/>
    </source>
</evidence>
<dbReference type="InterPro" id="IPR041522">
    <property type="entry name" value="CdaR_GGDEF"/>
</dbReference>
<dbReference type="Pfam" id="PF25906">
    <property type="entry name" value="PucR-like_N"/>
    <property type="match status" value="1"/>
</dbReference>
<keyword evidence="6" id="KW-1185">Reference proteome</keyword>
<comment type="similarity">
    <text evidence="1">Belongs to the CdaR family.</text>
</comment>
<name>A0A7K0BT53_9ACTN</name>
<feature type="domain" description="PucR-like N-terminal" evidence="4">
    <location>
        <begin position="13"/>
        <end position="174"/>
    </location>
</feature>
<dbReference type="OrthoDB" id="5241664at2"/>
<dbReference type="Proteomes" id="UP000487268">
    <property type="component" value="Unassembled WGS sequence"/>
</dbReference>
<evidence type="ECO:0008006" key="7">
    <source>
        <dbReference type="Google" id="ProtNLM"/>
    </source>
</evidence>
<dbReference type="InterPro" id="IPR025736">
    <property type="entry name" value="PucR_C-HTH_dom"/>
</dbReference>
<dbReference type="AlphaFoldDB" id="A0A7K0BT53"/>
<evidence type="ECO:0000313" key="5">
    <source>
        <dbReference type="EMBL" id="MQY04360.1"/>
    </source>
</evidence>
<organism evidence="5 6">
    <name type="scientific">Actinomadura macrotermitis</name>
    <dbReference type="NCBI Taxonomy" id="2585200"/>
    <lineage>
        <taxon>Bacteria</taxon>
        <taxon>Bacillati</taxon>
        <taxon>Actinomycetota</taxon>
        <taxon>Actinomycetes</taxon>
        <taxon>Streptosporangiales</taxon>
        <taxon>Thermomonosporaceae</taxon>
        <taxon>Actinomadura</taxon>
    </lineage>
</organism>
<evidence type="ECO:0000259" key="2">
    <source>
        <dbReference type="Pfam" id="PF13556"/>
    </source>
</evidence>